<organism evidence="1">
    <name type="scientific">Anguilla anguilla</name>
    <name type="common">European freshwater eel</name>
    <name type="synonym">Muraena anguilla</name>
    <dbReference type="NCBI Taxonomy" id="7936"/>
    <lineage>
        <taxon>Eukaryota</taxon>
        <taxon>Metazoa</taxon>
        <taxon>Chordata</taxon>
        <taxon>Craniata</taxon>
        <taxon>Vertebrata</taxon>
        <taxon>Euteleostomi</taxon>
        <taxon>Actinopterygii</taxon>
        <taxon>Neopterygii</taxon>
        <taxon>Teleostei</taxon>
        <taxon>Anguilliformes</taxon>
        <taxon>Anguillidae</taxon>
        <taxon>Anguilla</taxon>
    </lineage>
</organism>
<reference evidence="1" key="2">
    <citation type="journal article" date="2015" name="Fish Shellfish Immunol.">
        <title>Early steps in the European eel (Anguilla anguilla)-Vibrio vulnificus interaction in the gills: Role of the RtxA13 toxin.</title>
        <authorList>
            <person name="Callol A."/>
            <person name="Pajuelo D."/>
            <person name="Ebbesson L."/>
            <person name="Teles M."/>
            <person name="MacKenzie S."/>
            <person name="Amaro C."/>
        </authorList>
    </citation>
    <scope>NUCLEOTIDE SEQUENCE</scope>
</reference>
<proteinExistence type="predicted"/>
<evidence type="ECO:0000313" key="1">
    <source>
        <dbReference type="EMBL" id="JAH05959.1"/>
    </source>
</evidence>
<protein>
    <submittedName>
        <fullName evidence="1">Uncharacterized protein</fullName>
    </submittedName>
</protein>
<accession>A0A0E9PN76</accession>
<dbReference type="EMBL" id="GBXM01102618">
    <property type="protein sequence ID" value="JAH05959.1"/>
    <property type="molecule type" value="Transcribed_RNA"/>
</dbReference>
<name>A0A0E9PN76_ANGAN</name>
<reference evidence="1" key="1">
    <citation type="submission" date="2014-11" db="EMBL/GenBank/DDBJ databases">
        <authorList>
            <person name="Amaro Gonzalez C."/>
        </authorList>
    </citation>
    <scope>NUCLEOTIDE SEQUENCE</scope>
</reference>
<sequence>MRVNRLYKKLPTM</sequence>